<dbReference type="Pfam" id="PF13671">
    <property type="entry name" value="AAA_33"/>
    <property type="match status" value="1"/>
</dbReference>
<organism evidence="8 9">
    <name type="scientific">Albula glossodonta</name>
    <name type="common">roundjaw bonefish</name>
    <dbReference type="NCBI Taxonomy" id="121402"/>
    <lineage>
        <taxon>Eukaryota</taxon>
        <taxon>Metazoa</taxon>
        <taxon>Chordata</taxon>
        <taxon>Craniata</taxon>
        <taxon>Vertebrata</taxon>
        <taxon>Euteleostomi</taxon>
        <taxon>Actinopterygii</taxon>
        <taxon>Neopterygii</taxon>
        <taxon>Teleostei</taxon>
        <taxon>Albuliformes</taxon>
        <taxon>Albulidae</taxon>
        <taxon>Albula</taxon>
    </lineage>
</organism>
<dbReference type="PROSITE" id="PS50800">
    <property type="entry name" value="SAP"/>
    <property type="match status" value="1"/>
</dbReference>
<dbReference type="Gene3D" id="2.60.120.920">
    <property type="match status" value="1"/>
</dbReference>
<comment type="caution">
    <text evidence="8">The sequence shown here is derived from an EMBL/GenBank/DDBJ whole genome shotgun (WGS) entry which is preliminary data.</text>
</comment>
<sequence length="912" mass="101818">MNLAEVKKLKVAELRAELQQRGLDTKGLKADLVQRLMSAIEAESQAVESVEVGDNHGPVSGDEVHQQQDDHALETSAPLVEMVSRTNREQPTGPVDVTHMVDADVSRNELPQVWETAITDSSQTHQPLSLRAPAAATLPPAQSTLLVATQKKNNDIPVLDKTSLSQPKLVQLEAEPAAKPVPVEAPTRSPVKEVLSKEETVLSSDSTLAEAKIRQGNQQSHLKSTQQSPQHLTASFTNQASGPGTGVLVAPSKDAPPQAKNKDETVDIATGMHEPINEKKSTAASISLSQGKKAVKKEDLSTQMQSHIGSTSDNGAEPDWSVVAERGSDEETGSEPEKEGQPSEDSVSKGSEADGKEDGGEHRGQKRPRVERGRGYYEFKEEINYNRAKSPEPEPELEDDKEVDESVVRLDSYNCDLHFEVGQDGSSGQPLFSEKFPLLWSGCRLTHGVSQGRVGFEAKVAKKLPVTDLKEGDPDTHVLRVGWSVDKSSFQLGEVELSYCYDSRGRKVTGGKEEEFGEPFYEGDVIGCYVCFSDSEVELSFHKNGSPVGMAFSVSLAVLAGRALHPHVLCRNVSVALNLDPAGLPWCPGPPGHTMILALSPELRVRAPLPPASKQQCEVLMMVGMPGAGKSHWARNHMAEKPEKCYNLLSTHAVLSCMRYVPEPGQKEQVIQQATQCVSHLIKMAARRRRNYILDQANVYASAQRRKLLRFGGFQRRAVVIFPTDAEWKRRLAAHQQDEGEEVPDMSLLKVKVSFTLPEQGDYLEEVLFPEMSREETEKLLSGYKEEARRLLPSRPKRKKHRSNRRINLPSAPNHPGRNHRDWGYGGPRGGYSQRPYGHQPYWGQQRREDFRPFFSQFRTEYDPFYGRNYGYEPQRYRDYYRQYTGEWNHSYQDQGHYGNRNYGYGNYRGYR</sequence>
<evidence type="ECO:0000256" key="4">
    <source>
        <dbReference type="ARBA" id="ARBA00023242"/>
    </source>
</evidence>
<dbReference type="SUPFAM" id="SSF52540">
    <property type="entry name" value="P-loop containing nucleoside triphosphate hydrolases"/>
    <property type="match status" value="1"/>
</dbReference>
<dbReference type="GO" id="GO:0005634">
    <property type="term" value="C:nucleus"/>
    <property type="evidence" value="ECO:0007669"/>
    <property type="project" value="UniProtKB-SubCell"/>
</dbReference>
<dbReference type="AlphaFoldDB" id="A0A8T2NZF7"/>
<feature type="compositionally biased region" description="Acidic residues" evidence="5">
    <location>
        <begin position="393"/>
        <end position="404"/>
    </location>
</feature>
<feature type="region of interest" description="Disordered" evidence="5">
    <location>
        <begin position="203"/>
        <end position="404"/>
    </location>
</feature>
<comment type="subcellular location">
    <subcellularLocation>
        <location evidence="1">Nucleus</location>
    </subcellularLocation>
</comment>
<evidence type="ECO:0000259" key="7">
    <source>
        <dbReference type="PROSITE" id="PS50800"/>
    </source>
</evidence>
<protein>
    <submittedName>
        <fullName evidence="8">Uncharacterized protein</fullName>
    </submittedName>
</protein>
<dbReference type="InterPro" id="IPR003877">
    <property type="entry name" value="SPRY_dom"/>
</dbReference>
<feature type="compositionally biased region" description="Basic and acidic residues" evidence="5">
    <location>
        <begin position="351"/>
        <end position="392"/>
    </location>
</feature>
<feature type="region of interest" description="Disordered" evidence="5">
    <location>
        <begin position="47"/>
        <end position="70"/>
    </location>
</feature>
<keyword evidence="2" id="KW-0488">Methylation</keyword>
<proteinExistence type="predicted"/>
<feature type="compositionally biased region" description="Polar residues" evidence="5">
    <location>
        <begin position="301"/>
        <end position="314"/>
    </location>
</feature>
<dbReference type="SUPFAM" id="SSF68906">
    <property type="entry name" value="SAP domain"/>
    <property type="match status" value="1"/>
</dbReference>
<dbReference type="InterPro" id="IPR036361">
    <property type="entry name" value="SAP_dom_sf"/>
</dbReference>
<evidence type="ECO:0000313" key="8">
    <source>
        <dbReference type="EMBL" id="KAG9346493.1"/>
    </source>
</evidence>
<dbReference type="SMART" id="SM00449">
    <property type="entry name" value="SPRY"/>
    <property type="match status" value="1"/>
</dbReference>
<feature type="region of interest" description="Disordered" evidence="5">
    <location>
        <begin position="791"/>
        <end position="831"/>
    </location>
</feature>
<dbReference type="Gene3D" id="1.10.720.30">
    <property type="entry name" value="SAP domain"/>
    <property type="match status" value="1"/>
</dbReference>
<dbReference type="OrthoDB" id="445357at2759"/>
<keyword evidence="3" id="KW-0597">Phosphoprotein</keyword>
<dbReference type="InterPro" id="IPR003034">
    <property type="entry name" value="SAP_dom"/>
</dbReference>
<evidence type="ECO:0000256" key="3">
    <source>
        <dbReference type="ARBA" id="ARBA00022553"/>
    </source>
</evidence>
<feature type="domain" description="B30.2/SPRY" evidence="6">
    <location>
        <begin position="388"/>
        <end position="584"/>
    </location>
</feature>
<feature type="domain" description="SAP" evidence="7">
    <location>
        <begin position="6"/>
        <end position="40"/>
    </location>
</feature>
<dbReference type="PANTHER" id="PTHR12381:SF66">
    <property type="entry name" value="HETEROGENEOUS NUCLEAR RIBONUCLEOPROTEIN U-LIKE PROTEIN 2"/>
    <property type="match status" value="1"/>
</dbReference>
<dbReference type="InterPro" id="IPR027417">
    <property type="entry name" value="P-loop_NTPase"/>
</dbReference>
<gene>
    <name evidence="8" type="ORF">JZ751_006804</name>
</gene>
<dbReference type="Proteomes" id="UP000824540">
    <property type="component" value="Unassembled WGS sequence"/>
</dbReference>
<dbReference type="Gene3D" id="3.40.50.300">
    <property type="entry name" value="P-loop containing nucleotide triphosphate hydrolases"/>
    <property type="match status" value="1"/>
</dbReference>
<dbReference type="SMART" id="SM00513">
    <property type="entry name" value="SAP"/>
    <property type="match status" value="1"/>
</dbReference>
<feature type="compositionally biased region" description="Polar residues" evidence="5">
    <location>
        <begin position="215"/>
        <end position="242"/>
    </location>
</feature>
<dbReference type="Pfam" id="PF02037">
    <property type="entry name" value="SAP"/>
    <property type="match status" value="1"/>
</dbReference>
<dbReference type="SUPFAM" id="SSF49899">
    <property type="entry name" value="Concanavalin A-like lectins/glucanases"/>
    <property type="match status" value="1"/>
</dbReference>
<dbReference type="EMBL" id="JAFBMS010000015">
    <property type="protein sequence ID" value="KAG9346493.1"/>
    <property type="molecule type" value="Genomic_DNA"/>
</dbReference>
<dbReference type="Pfam" id="PF00622">
    <property type="entry name" value="SPRY"/>
    <property type="match status" value="1"/>
</dbReference>
<dbReference type="PROSITE" id="PS50188">
    <property type="entry name" value="B302_SPRY"/>
    <property type="match status" value="1"/>
</dbReference>
<evidence type="ECO:0000259" key="6">
    <source>
        <dbReference type="PROSITE" id="PS50188"/>
    </source>
</evidence>
<dbReference type="PANTHER" id="PTHR12381">
    <property type="entry name" value="HETEROGENEOUS NUCLEAR RIBONUCLEOPROTEIN U FAMILY MEMBER"/>
    <property type="match status" value="1"/>
</dbReference>
<dbReference type="GO" id="GO:0000380">
    <property type="term" value="P:alternative mRNA splicing, via spliceosome"/>
    <property type="evidence" value="ECO:0007669"/>
    <property type="project" value="TreeGrafter"/>
</dbReference>
<reference evidence="8" key="1">
    <citation type="thesis" date="2021" institute="BYU ScholarsArchive" country="Provo, UT, USA">
        <title>Applications of and Algorithms for Genome Assembly and Genomic Analyses with an Emphasis on Marine Teleosts.</title>
        <authorList>
            <person name="Pickett B.D."/>
        </authorList>
    </citation>
    <scope>NUCLEOTIDE SEQUENCE</scope>
    <source>
        <strain evidence="8">HI-2016</strain>
    </source>
</reference>
<dbReference type="InterPro" id="IPR043136">
    <property type="entry name" value="B30.2/SPRY_sf"/>
</dbReference>
<evidence type="ECO:0000256" key="2">
    <source>
        <dbReference type="ARBA" id="ARBA00022481"/>
    </source>
</evidence>
<dbReference type="CDD" id="cd12884">
    <property type="entry name" value="SPRY_hnRNP"/>
    <property type="match status" value="1"/>
</dbReference>
<evidence type="ECO:0000313" key="9">
    <source>
        <dbReference type="Proteomes" id="UP000824540"/>
    </source>
</evidence>
<feature type="compositionally biased region" description="Basic residues" evidence="5">
    <location>
        <begin position="795"/>
        <end position="805"/>
    </location>
</feature>
<dbReference type="GO" id="GO:0003723">
    <property type="term" value="F:RNA binding"/>
    <property type="evidence" value="ECO:0007669"/>
    <property type="project" value="TreeGrafter"/>
</dbReference>
<name>A0A8T2NZF7_9TELE</name>
<keyword evidence="9" id="KW-1185">Reference proteome</keyword>
<accession>A0A8T2NZF7</accession>
<keyword evidence="4" id="KW-0539">Nucleus</keyword>
<evidence type="ECO:0000256" key="5">
    <source>
        <dbReference type="SAM" id="MobiDB-lite"/>
    </source>
</evidence>
<dbReference type="InterPro" id="IPR013320">
    <property type="entry name" value="ConA-like_dom_sf"/>
</dbReference>
<dbReference type="InterPro" id="IPR035778">
    <property type="entry name" value="SPRY_hnRNP_U"/>
</dbReference>
<evidence type="ECO:0000256" key="1">
    <source>
        <dbReference type="ARBA" id="ARBA00004123"/>
    </source>
</evidence>
<dbReference type="InterPro" id="IPR001870">
    <property type="entry name" value="B30.2/SPRY"/>
</dbReference>